<dbReference type="OrthoDB" id="6495021at2759"/>
<dbReference type="GO" id="GO:0036297">
    <property type="term" value="P:interstrand cross-link repair"/>
    <property type="evidence" value="ECO:0007669"/>
    <property type="project" value="InterPro"/>
</dbReference>
<dbReference type="GO" id="GO:0005654">
    <property type="term" value="C:nucleoplasm"/>
    <property type="evidence" value="ECO:0007669"/>
    <property type="project" value="TreeGrafter"/>
</dbReference>
<comment type="caution">
    <text evidence="3">The sequence shown here is derived from an EMBL/GenBank/DDBJ whole genome shotgun (WGS) entry which is preliminary data.</text>
</comment>
<evidence type="ECO:0000313" key="4">
    <source>
        <dbReference type="Proteomes" id="UP001152795"/>
    </source>
</evidence>
<evidence type="ECO:0000313" key="3">
    <source>
        <dbReference type="EMBL" id="CAB4013768.1"/>
    </source>
</evidence>
<protein>
    <submittedName>
        <fullName evidence="3">Fanconi anemia core complex-associated 100</fullName>
    </submittedName>
</protein>
<dbReference type="GO" id="GO:0043240">
    <property type="term" value="C:Fanconi anaemia nuclear complex"/>
    <property type="evidence" value="ECO:0007669"/>
    <property type="project" value="InterPro"/>
</dbReference>
<dbReference type="EMBL" id="CACRXK020008013">
    <property type="protein sequence ID" value="CAB4013768.1"/>
    <property type="molecule type" value="Genomic_DNA"/>
</dbReference>
<name>A0A7D9IU60_PARCT</name>
<evidence type="ECO:0000256" key="2">
    <source>
        <dbReference type="SAM" id="MobiDB-lite"/>
    </source>
</evidence>
<feature type="region of interest" description="Disordered" evidence="2">
    <location>
        <begin position="710"/>
        <end position="736"/>
    </location>
</feature>
<dbReference type="InterPro" id="IPR029251">
    <property type="entry name" value="Faap100"/>
</dbReference>
<reference evidence="3" key="1">
    <citation type="submission" date="2020-04" db="EMBL/GenBank/DDBJ databases">
        <authorList>
            <person name="Alioto T."/>
            <person name="Alioto T."/>
            <person name="Gomez Garrido J."/>
        </authorList>
    </citation>
    <scope>NUCLEOTIDE SEQUENCE</scope>
    <source>
        <strain evidence="3">A484AB</strain>
    </source>
</reference>
<keyword evidence="4" id="KW-1185">Reference proteome</keyword>
<evidence type="ECO:0000256" key="1">
    <source>
        <dbReference type="SAM" id="Coils"/>
    </source>
</evidence>
<dbReference type="AlphaFoldDB" id="A0A7D9IU60"/>
<keyword evidence="1" id="KW-0175">Coiled coil</keyword>
<dbReference type="PANTHER" id="PTHR14890">
    <property type="entry name" value="FANCONI ANEMIA CORE COMPLEX-ASSOCIATED PROTEIN 100"/>
    <property type="match status" value="1"/>
</dbReference>
<dbReference type="Pfam" id="PF15146">
    <property type="entry name" value="FANCAA"/>
    <property type="match status" value="1"/>
</dbReference>
<sequence>MNLKESKRVQTLCRLSPSFASCVKYLKLNNGRCITVFSAGNKLLHIMENYKIIFIINVGSCVLKVLDYVDERNELWVVTKDGKLWAIPISLQANEQTKQQTSYQATKASPNHEIFAELLGDNPHSSEDQTQNVTVFSNIHQCSDGHVIYWEAGLRDVVIGQHHIITCSSNDGDLRLTVYPWNEQNDARKREIASSFLYQTLMARDAFNHVNNNVATLLYVSPSEQLSSKCANSTLNQLLFSLLFSSQSGGNCPIVLVGLRSGLVGYIHVGAKNQNPRNPTLYHLEQPVLSIFPVCRKPPSPKGVNPDFTPTGDTLCILGTLGKLVLITQDNSKGLPDSTVVREYHVPGPIVCTAVSNNLCTLFYSTLKEVYVVQLGLKTEAKNGDKDTSELHLPSSLSPTTLNIPKVLALSIGEANSMICVKTDGRVLLVPQPLAEGMSQSSSSSGDQIKKNLGEIHEKASQVKNLRDEIRQLDEVIKQLNSVTQVLCEILRNREPPKETTFQESGISFKVGVDYEAQGTSLNPRVILRCDLTNSTKFPFSLNWSLVVQVDTSQPWFNEDCSVRATMNHSVSLSSASSHHISIPMEDTLSYLTPIQVSCYICFGLKELLPVFLRDCEPALAEEGFSVLVSRTEMNILHFLRKQDTCSSVTHQQIHPTRLLHSILKSINTTWSPNKVSEPVQEKSPEFSTFSIELSKEAVDSIQTRVQDIQLGKDNTESSLKPKPSSPNHGESKDNLPSQEACVLHFILHGSRRHLYCDDMKYPGGHVVARTPDEEVVKFQVVDQVGTTQGIEGLEVRVHTSSQALGCSIHSSLLKVLKPILQRTPEQSASVPVGGLQKQLIKLKELQTSLDLARPSFQSEESIEENTTRDRSIQKLISIYSELRKIPIIIP</sequence>
<gene>
    <name evidence="3" type="ORF">PACLA_8A080530</name>
</gene>
<dbReference type="PANTHER" id="PTHR14890:SF1">
    <property type="entry name" value="FANCONI ANEMIA CORE COMPLEX-ASSOCIATED PROTEIN 100"/>
    <property type="match status" value="1"/>
</dbReference>
<accession>A0A7D9IU60</accession>
<dbReference type="Proteomes" id="UP001152795">
    <property type="component" value="Unassembled WGS sequence"/>
</dbReference>
<proteinExistence type="predicted"/>
<feature type="coiled-coil region" evidence="1">
    <location>
        <begin position="456"/>
        <end position="483"/>
    </location>
</feature>
<organism evidence="3 4">
    <name type="scientific">Paramuricea clavata</name>
    <name type="common">Red gorgonian</name>
    <name type="synonym">Violescent sea-whip</name>
    <dbReference type="NCBI Taxonomy" id="317549"/>
    <lineage>
        <taxon>Eukaryota</taxon>
        <taxon>Metazoa</taxon>
        <taxon>Cnidaria</taxon>
        <taxon>Anthozoa</taxon>
        <taxon>Octocorallia</taxon>
        <taxon>Malacalcyonacea</taxon>
        <taxon>Plexauridae</taxon>
        <taxon>Paramuricea</taxon>
    </lineage>
</organism>